<dbReference type="Pfam" id="PF00296">
    <property type="entry name" value="Bac_luciferase"/>
    <property type="match status" value="1"/>
</dbReference>
<dbReference type="Proteomes" id="UP000694300">
    <property type="component" value="Unassembled WGS sequence"/>
</dbReference>
<evidence type="ECO:0000313" key="3">
    <source>
        <dbReference type="EMBL" id="MBW0129279.1"/>
    </source>
</evidence>
<organism evidence="3 4">
    <name type="scientific">Pseudonocardia oceani</name>
    <dbReference type="NCBI Taxonomy" id="2792013"/>
    <lineage>
        <taxon>Bacteria</taxon>
        <taxon>Bacillati</taxon>
        <taxon>Actinomycetota</taxon>
        <taxon>Actinomycetes</taxon>
        <taxon>Pseudonocardiales</taxon>
        <taxon>Pseudonocardiaceae</taxon>
        <taxon>Pseudonocardia</taxon>
    </lineage>
</organism>
<dbReference type="RefSeq" id="WP_218590363.1">
    <property type="nucleotide sequence ID" value="NZ_JADQDE010000026.1"/>
</dbReference>
<name>A0ABS6UAK7_9PSEU</name>
<dbReference type="PANTHER" id="PTHR43244">
    <property type="match status" value="1"/>
</dbReference>
<keyword evidence="1" id="KW-0560">Oxidoreductase</keyword>
<evidence type="ECO:0000259" key="2">
    <source>
        <dbReference type="Pfam" id="PF00296"/>
    </source>
</evidence>
<evidence type="ECO:0000256" key="1">
    <source>
        <dbReference type="ARBA" id="ARBA00023002"/>
    </source>
</evidence>
<keyword evidence="4" id="KW-1185">Reference proteome</keyword>
<dbReference type="EMBL" id="JADQDF010000001">
    <property type="protein sequence ID" value="MBW0129279.1"/>
    <property type="molecule type" value="Genomic_DNA"/>
</dbReference>
<evidence type="ECO:0000313" key="4">
    <source>
        <dbReference type="Proteomes" id="UP000694300"/>
    </source>
</evidence>
<accession>A0ABS6UAK7</accession>
<dbReference type="InterPro" id="IPR011251">
    <property type="entry name" value="Luciferase-like_dom"/>
</dbReference>
<protein>
    <submittedName>
        <fullName evidence="3">LLM class flavin-dependent oxidoreductase</fullName>
    </submittedName>
</protein>
<dbReference type="PANTHER" id="PTHR43244:SF1">
    <property type="entry name" value="5,10-METHYLENETETRAHYDROMETHANOPTERIN REDUCTASE"/>
    <property type="match status" value="1"/>
</dbReference>
<dbReference type="InterPro" id="IPR050564">
    <property type="entry name" value="F420-G6PD/mer"/>
</dbReference>
<proteinExistence type="predicted"/>
<feature type="domain" description="Luciferase-like" evidence="2">
    <location>
        <begin position="12"/>
        <end position="303"/>
    </location>
</feature>
<gene>
    <name evidence="3" type="ORF">I4I82_16545</name>
</gene>
<dbReference type="CDD" id="cd01097">
    <property type="entry name" value="Tetrahydromethanopterin_reductase"/>
    <property type="match status" value="1"/>
</dbReference>
<reference evidence="3 4" key="1">
    <citation type="submission" date="2020-11" db="EMBL/GenBank/DDBJ databases">
        <title>Pseudonocardia abyssalis sp. nov. and Pseudonocardia oceani sp. nov., description and phylogenomic analysis of two novel actinomycetes isolated from the deep Southern Ocean.</title>
        <authorList>
            <person name="Parra J."/>
        </authorList>
    </citation>
    <scope>NUCLEOTIDE SEQUENCE [LARGE SCALE GENOMIC DNA]</scope>
    <source>
        <strain evidence="4">KRD185</strain>
    </source>
</reference>
<sequence length="330" mass="34564">MTDRSPVGVLVHGTTPPDKIVGVCRNIEDAGFGELWLSEDYFFLGGPTTAAMALQGTREIPVGIGILSAVVRHPAVTAMEVSTLTLAYPGRLITGIGHGVPFWTKQMGLYPKSPMRSLRAVIETTRALLAGETLTVDDGPFVFDQVSLVHPNPAGVQLYAGVIGPKSLELAGEVADGTVLSVIAAPKYLEFARMHIAAGAAKAGRDAAAHRIPTFAIYRADLDGDVARAAAREALAFYLQAVGPTPMTGVYGINERLAEILASGDLAGIAAALPEEWVDTFTIAGTPKECVGKIRSFLDAGATSVVLAPFPAEANDAILELTAVDVLPHL</sequence>
<comment type="caution">
    <text evidence="3">The sequence shown here is derived from an EMBL/GenBank/DDBJ whole genome shotgun (WGS) entry which is preliminary data.</text>
</comment>